<accession>A0A3S3ZM75</accession>
<sequence length="598" mass="59589">MRSIPRHASVPGRISRRAVCAVAALVVLAIVPPDVSATVAGWNDAEWGHTTVGTSSFDCGADTGYTTAASSTFLRGELLGQDLDDVAELEELVLVRPAVGPAIVQPASAVDLGSGDADPTTDTFGRPLAVDLLDGIVGLDLTGLDVGLPAGSAGAVNQVARVTTTGSSAAASGLVDDSGALLVSSETPTDQFPEPARLSLDGLVPELQGVVDPTIEIGAVGSQAHLDWCAAAESAAWGDGSVTGVRREYGIAGLALDVDSPTVGALADAATSTAASLDAAASSLVGSSGLVSLAIRDSILSALVDELSLGALTGSIAITGLDLTRTLEPFLVTPLTDGVVTIDPVAGSLRVDLADLLGDDARGVNDLPPNSELVIDADVVDDLVARAGGLLDTWTAAVVSSLRSALLAARIVVDVSAVVSLGATRIVRLDVDLDATIGEVLAGTASVAVDTEVLGLVSVLDAVLSVLGISVSGLVSTLLGLGPTLLAAIASQLTASLIDPLASGGSSLTALTSPVVGVLEGLVSALPSVLSIMVNVQPDQPGSPPGPLLEVPTKESSGEFSVSALRIGFLDALVPSGGPSYIELATSEVGPNTVPPRS</sequence>
<keyword evidence="1" id="KW-0732">Signal</keyword>
<reference evidence="2 3" key="1">
    <citation type="submission" date="2018-12" db="EMBL/GenBank/DDBJ databases">
        <authorList>
            <person name="Li F."/>
        </authorList>
    </citation>
    <scope>NUCLEOTIDE SEQUENCE [LARGE SCALE GENOMIC DNA]</scope>
    <source>
        <strain evidence="2 3">8H24J-4-2</strain>
    </source>
</reference>
<dbReference type="Proteomes" id="UP000288603">
    <property type="component" value="Unassembled WGS sequence"/>
</dbReference>
<dbReference type="RefSeq" id="WP_128500021.1">
    <property type="nucleotide sequence ID" value="NZ_RZNC01000006.1"/>
</dbReference>
<protein>
    <recommendedName>
        <fullName evidence="4">Choice-of-anchor G family protein</fullName>
    </recommendedName>
</protein>
<dbReference type="OrthoDB" id="4987327at2"/>
<dbReference type="AlphaFoldDB" id="A0A3S3ZM75"/>
<gene>
    <name evidence="2" type="ORF">ELQ92_14385</name>
</gene>
<evidence type="ECO:0008006" key="4">
    <source>
        <dbReference type="Google" id="ProtNLM"/>
    </source>
</evidence>
<keyword evidence="3" id="KW-1185">Reference proteome</keyword>
<feature type="signal peptide" evidence="1">
    <location>
        <begin position="1"/>
        <end position="37"/>
    </location>
</feature>
<evidence type="ECO:0000313" key="3">
    <source>
        <dbReference type="Proteomes" id="UP000288603"/>
    </source>
</evidence>
<organism evidence="2 3">
    <name type="scientific">Labedella populi</name>
    <dbReference type="NCBI Taxonomy" id="2498850"/>
    <lineage>
        <taxon>Bacteria</taxon>
        <taxon>Bacillati</taxon>
        <taxon>Actinomycetota</taxon>
        <taxon>Actinomycetes</taxon>
        <taxon>Micrococcales</taxon>
        <taxon>Microbacteriaceae</taxon>
        <taxon>Labedella</taxon>
    </lineage>
</organism>
<feature type="chain" id="PRO_5018669632" description="Choice-of-anchor G family protein" evidence="1">
    <location>
        <begin position="38"/>
        <end position="598"/>
    </location>
</feature>
<dbReference type="InterPro" id="IPR047900">
    <property type="entry name" value="Choice_anch_G"/>
</dbReference>
<dbReference type="EMBL" id="RZNC01000006">
    <property type="protein sequence ID" value="RWZ58487.1"/>
    <property type="molecule type" value="Genomic_DNA"/>
</dbReference>
<name>A0A3S3ZM75_9MICO</name>
<evidence type="ECO:0000256" key="1">
    <source>
        <dbReference type="SAM" id="SignalP"/>
    </source>
</evidence>
<comment type="caution">
    <text evidence="2">The sequence shown here is derived from an EMBL/GenBank/DDBJ whole genome shotgun (WGS) entry which is preliminary data.</text>
</comment>
<dbReference type="NCBIfam" id="NF033766">
    <property type="entry name" value="choice_anch_G"/>
    <property type="match status" value="1"/>
</dbReference>
<proteinExistence type="predicted"/>
<evidence type="ECO:0000313" key="2">
    <source>
        <dbReference type="EMBL" id="RWZ58487.1"/>
    </source>
</evidence>